<dbReference type="SUPFAM" id="SSF51182">
    <property type="entry name" value="RmlC-like cupins"/>
    <property type="match status" value="1"/>
</dbReference>
<dbReference type="InterPro" id="IPR011051">
    <property type="entry name" value="RmlC_Cupin_sf"/>
</dbReference>
<organism evidence="2 3">
    <name type="scientific">Natrinema salifodinae</name>
    <dbReference type="NCBI Taxonomy" id="1202768"/>
    <lineage>
        <taxon>Archaea</taxon>
        <taxon>Methanobacteriati</taxon>
        <taxon>Methanobacteriota</taxon>
        <taxon>Stenosarchaea group</taxon>
        <taxon>Halobacteria</taxon>
        <taxon>Halobacteriales</taxon>
        <taxon>Natrialbaceae</taxon>
        <taxon>Natrinema</taxon>
    </lineage>
</organism>
<reference evidence="3" key="1">
    <citation type="submission" date="2016-10" db="EMBL/GenBank/DDBJ databases">
        <authorList>
            <person name="Varghese N."/>
        </authorList>
    </citation>
    <scope>NUCLEOTIDE SEQUENCE [LARGE SCALE GENOMIC DNA]</scope>
    <source>
        <strain evidence="3">CGMCC 1.12284</strain>
    </source>
</reference>
<dbReference type="RefSeq" id="WP_049991938.1">
    <property type="nucleotide sequence ID" value="NZ_FOIS01000004.1"/>
</dbReference>
<dbReference type="STRING" id="1202768.SAMN05216285_3691"/>
<dbReference type="Pfam" id="PF07883">
    <property type="entry name" value="Cupin_2"/>
    <property type="match status" value="1"/>
</dbReference>
<dbReference type="eggNOG" id="arCOG02994">
    <property type="taxonomic scope" value="Archaea"/>
</dbReference>
<feature type="domain" description="Cupin type-2" evidence="1">
    <location>
        <begin position="34"/>
        <end position="100"/>
    </location>
</feature>
<dbReference type="Gene3D" id="2.60.120.10">
    <property type="entry name" value="Jelly Rolls"/>
    <property type="match status" value="1"/>
</dbReference>
<dbReference type="InterPro" id="IPR013096">
    <property type="entry name" value="Cupin_2"/>
</dbReference>
<dbReference type="OrthoDB" id="307518at2157"/>
<protein>
    <submittedName>
        <fullName evidence="2">Cupin domain-containing protein</fullName>
    </submittedName>
</protein>
<dbReference type="Proteomes" id="UP000183275">
    <property type="component" value="Unassembled WGS sequence"/>
</dbReference>
<sequence length="195" mass="21327">MSPRPGAGPVIANPVTGERVAVRERTDAALRIEYVLEPGGFAVGKVDHVHPTQTERIAVERGRLGVRIDGDEWTATPGTKFAVLPETEHTIWNDGDEPVRTEIELRPALESLAFFETLFGLAREGKTNDWGLPGPLQLAVLADTYREEFALARVPVALQRTLASLAAPIGRLAGRRPRYPRFAVRSPAEFAAAKE</sequence>
<evidence type="ECO:0000313" key="3">
    <source>
        <dbReference type="Proteomes" id="UP000183275"/>
    </source>
</evidence>
<dbReference type="AlphaFoldDB" id="A0A1I0QKA1"/>
<dbReference type="InterPro" id="IPR014710">
    <property type="entry name" value="RmlC-like_jellyroll"/>
</dbReference>
<evidence type="ECO:0000313" key="2">
    <source>
        <dbReference type="EMBL" id="SEW27588.1"/>
    </source>
</evidence>
<keyword evidence="3" id="KW-1185">Reference proteome</keyword>
<proteinExistence type="predicted"/>
<evidence type="ECO:0000259" key="1">
    <source>
        <dbReference type="Pfam" id="PF07883"/>
    </source>
</evidence>
<dbReference type="EMBL" id="FOIS01000004">
    <property type="protein sequence ID" value="SEW27588.1"/>
    <property type="molecule type" value="Genomic_DNA"/>
</dbReference>
<gene>
    <name evidence="2" type="ORF">SAMN05216285_3691</name>
</gene>
<accession>A0A1I0QKA1</accession>
<name>A0A1I0QKA1_9EURY</name>